<keyword evidence="2" id="KW-1185">Reference proteome</keyword>
<evidence type="ECO:0000313" key="1">
    <source>
        <dbReference type="EMBL" id="WVY90593.1"/>
    </source>
</evidence>
<dbReference type="Proteomes" id="UP001374535">
    <property type="component" value="Chromosome 11"/>
</dbReference>
<organism evidence="1 2">
    <name type="scientific">Vigna mungo</name>
    <name type="common">Black gram</name>
    <name type="synonym">Phaseolus mungo</name>
    <dbReference type="NCBI Taxonomy" id="3915"/>
    <lineage>
        <taxon>Eukaryota</taxon>
        <taxon>Viridiplantae</taxon>
        <taxon>Streptophyta</taxon>
        <taxon>Embryophyta</taxon>
        <taxon>Tracheophyta</taxon>
        <taxon>Spermatophyta</taxon>
        <taxon>Magnoliopsida</taxon>
        <taxon>eudicotyledons</taxon>
        <taxon>Gunneridae</taxon>
        <taxon>Pentapetalae</taxon>
        <taxon>rosids</taxon>
        <taxon>fabids</taxon>
        <taxon>Fabales</taxon>
        <taxon>Fabaceae</taxon>
        <taxon>Papilionoideae</taxon>
        <taxon>50 kb inversion clade</taxon>
        <taxon>NPAAA clade</taxon>
        <taxon>indigoferoid/millettioid clade</taxon>
        <taxon>Phaseoleae</taxon>
        <taxon>Vigna</taxon>
    </lineage>
</organism>
<sequence length="152" mass="16891">MQPKKKQLKPHSSVHEEMVQHVNWKGSIFHSRSRPNTNFSSSFELQHTVLSSCKPSFGKITSSIQQKASSLSSSLESRKFEDVAAHSSNTGWTSRSSSTHLQAVQQHLLSCQQLQPTNMQQLGKGCLGQHTAATSKQHAMAQQWKFEAAYGP</sequence>
<dbReference type="EMBL" id="CP144690">
    <property type="protein sequence ID" value="WVY90593.1"/>
    <property type="molecule type" value="Genomic_DNA"/>
</dbReference>
<dbReference type="AlphaFoldDB" id="A0AAQ3MH24"/>
<evidence type="ECO:0000313" key="2">
    <source>
        <dbReference type="Proteomes" id="UP001374535"/>
    </source>
</evidence>
<reference evidence="1 2" key="1">
    <citation type="journal article" date="2023" name="Life. Sci Alliance">
        <title>Evolutionary insights into 3D genome organization and epigenetic landscape of Vigna mungo.</title>
        <authorList>
            <person name="Junaid A."/>
            <person name="Singh B."/>
            <person name="Bhatia S."/>
        </authorList>
    </citation>
    <scope>NUCLEOTIDE SEQUENCE [LARGE SCALE GENOMIC DNA]</scope>
    <source>
        <strain evidence="1">Urdbean</strain>
    </source>
</reference>
<proteinExistence type="predicted"/>
<accession>A0AAQ3MH24</accession>
<protein>
    <submittedName>
        <fullName evidence="1">Uncharacterized protein</fullName>
    </submittedName>
</protein>
<name>A0AAQ3MH24_VIGMU</name>
<gene>
    <name evidence="1" type="ORF">V8G54_036107</name>
</gene>